<protein>
    <submittedName>
        <fullName evidence="1">Uncharacterized protein</fullName>
    </submittedName>
</protein>
<dbReference type="STRING" id="717646.M2LWQ6"/>
<evidence type="ECO:0000313" key="2">
    <source>
        <dbReference type="Proteomes" id="UP000011761"/>
    </source>
</evidence>
<sequence length="400" mass="43714">MKPDQVDRLVQALASSPLLQIHISRRWWDGAADDTTMASEATPSLTDGSSSSPTTLFSHADEALGSEQRSPGKVRLSLEEGFARTRLEEGRSKVLVSPLSTSFGGIALVDPKVYGSPICLVSRDYRLGARVLEHGACSYHTLAYGTTVQSNLRIEPPSSRSANCRVLLQVLNQTLERRTGEKSHLLLAELDVTESFTRAALAELSVHAGISLWDIQQMASSPRAEEKGESFNWCALADELSNAKAVGEMIEAAASAFANLTAETCTMQTLTMMSELERLKTQHQDFLVLRSTGRHANGMVSGLHVPYVSQHLDRLLYTVSPSNKRGEASRAARLLRDRVVAAVAGNCRRESAFDVRIWWGDQMRQVHCVPLHEDTGGEPTAWAAFLSGESEFVAFTSVLS</sequence>
<gene>
    <name evidence="1" type="ORF">BAUCODRAFT_391056</name>
</gene>
<dbReference type="KEGG" id="bcom:BAUCODRAFT_391056"/>
<evidence type="ECO:0000313" key="1">
    <source>
        <dbReference type="EMBL" id="EMC99097.1"/>
    </source>
</evidence>
<dbReference type="OrthoDB" id="3946381at2759"/>
<dbReference type="eggNOG" id="ENOG502R99F">
    <property type="taxonomic scope" value="Eukaryota"/>
</dbReference>
<accession>M2LWQ6</accession>
<dbReference type="AlphaFoldDB" id="M2LWQ6"/>
<keyword evidence="2" id="KW-1185">Reference proteome</keyword>
<dbReference type="EMBL" id="KB445552">
    <property type="protein sequence ID" value="EMC99097.1"/>
    <property type="molecule type" value="Genomic_DNA"/>
</dbReference>
<name>M2LWQ6_BAUPA</name>
<dbReference type="GeneID" id="19113714"/>
<proteinExistence type="predicted"/>
<organism evidence="1 2">
    <name type="scientific">Baudoinia panamericana (strain UAMH 10762)</name>
    <name type="common">Angels' share fungus</name>
    <name type="synonym">Baudoinia compniacensis (strain UAMH 10762)</name>
    <dbReference type="NCBI Taxonomy" id="717646"/>
    <lineage>
        <taxon>Eukaryota</taxon>
        <taxon>Fungi</taxon>
        <taxon>Dikarya</taxon>
        <taxon>Ascomycota</taxon>
        <taxon>Pezizomycotina</taxon>
        <taxon>Dothideomycetes</taxon>
        <taxon>Dothideomycetidae</taxon>
        <taxon>Mycosphaerellales</taxon>
        <taxon>Teratosphaeriaceae</taxon>
        <taxon>Baudoinia</taxon>
    </lineage>
</organism>
<dbReference type="Proteomes" id="UP000011761">
    <property type="component" value="Unassembled WGS sequence"/>
</dbReference>
<reference evidence="1 2" key="1">
    <citation type="journal article" date="2012" name="PLoS Pathog.">
        <title>Diverse lifestyles and strategies of plant pathogenesis encoded in the genomes of eighteen Dothideomycetes fungi.</title>
        <authorList>
            <person name="Ohm R.A."/>
            <person name="Feau N."/>
            <person name="Henrissat B."/>
            <person name="Schoch C.L."/>
            <person name="Horwitz B.A."/>
            <person name="Barry K.W."/>
            <person name="Condon B.J."/>
            <person name="Copeland A.C."/>
            <person name="Dhillon B."/>
            <person name="Glaser F."/>
            <person name="Hesse C.N."/>
            <person name="Kosti I."/>
            <person name="LaButti K."/>
            <person name="Lindquist E.A."/>
            <person name="Lucas S."/>
            <person name="Salamov A.A."/>
            <person name="Bradshaw R.E."/>
            <person name="Ciuffetti L."/>
            <person name="Hamelin R.C."/>
            <person name="Kema G.H.J."/>
            <person name="Lawrence C."/>
            <person name="Scott J.A."/>
            <person name="Spatafora J.W."/>
            <person name="Turgeon B.G."/>
            <person name="de Wit P.J.G.M."/>
            <person name="Zhong S."/>
            <person name="Goodwin S.B."/>
            <person name="Grigoriev I.V."/>
        </authorList>
    </citation>
    <scope>NUCLEOTIDE SEQUENCE [LARGE SCALE GENOMIC DNA]</scope>
    <source>
        <strain evidence="1 2">UAMH 10762</strain>
    </source>
</reference>
<dbReference type="RefSeq" id="XP_007674117.1">
    <property type="nucleotide sequence ID" value="XM_007675927.1"/>
</dbReference>
<dbReference type="HOGENOM" id="CLU_688848_0_0_1"/>